<reference evidence="1 2" key="1">
    <citation type="submission" date="2019-11" db="EMBL/GenBank/DDBJ databases">
        <title>Whole genome sequence of Oryza granulata.</title>
        <authorList>
            <person name="Li W."/>
        </authorList>
    </citation>
    <scope>NUCLEOTIDE SEQUENCE [LARGE SCALE GENOMIC DNA]</scope>
    <source>
        <strain evidence="2">cv. Menghai</strain>
        <tissue evidence="1">Leaf</tissue>
    </source>
</reference>
<gene>
    <name evidence="1" type="ORF">E2562_015230</name>
</gene>
<comment type="caution">
    <text evidence="1">The sequence shown here is derived from an EMBL/GenBank/DDBJ whole genome shotgun (WGS) entry which is preliminary data.</text>
</comment>
<accession>A0A6G1EX40</accession>
<dbReference type="AlphaFoldDB" id="A0A6G1EX40"/>
<dbReference type="Proteomes" id="UP000479710">
    <property type="component" value="Unassembled WGS sequence"/>
</dbReference>
<sequence length="144" mass="15623">MPREAKVMVEADCMEGEEGGTDEFLFVSEDKSAVDLLQPSCGRRERGSQHGGGVLGADDVYFFIELEQQASGDWLTEGGIVVWVLGAEVIYVIPEMEQQAGGDVSDAKQHLGGFLFLDSKEQVGGGVHDMKQQPDNGLFVDLED</sequence>
<dbReference type="EMBL" id="SPHZ02000002">
    <property type="protein sequence ID" value="KAF0929132.1"/>
    <property type="molecule type" value="Genomic_DNA"/>
</dbReference>
<evidence type="ECO:0000313" key="2">
    <source>
        <dbReference type="Proteomes" id="UP000479710"/>
    </source>
</evidence>
<protein>
    <submittedName>
        <fullName evidence="1">Uncharacterized protein</fullName>
    </submittedName>
</protein>
<organism evidence="1 2">
    <name type="scientific">Oryza meyeriana var. granulata</name>
    <dbReference type="NCBI Taxonomy" id="110450"/>
    <lineage>
        <taxon>Eukaryota</taxon>
        <taxon>Viridiplantae</taxon>
        <taxon>Streptophyta</taxon>
        <taxon>Embryophyta</taxon>
        <taxon>Tracheophyta</taxon>
        <taxon>Spermatophyta</taxon>
        <taxon>Magnoliopsida</taxon>
        <taxon>Liliopsida</taxon>
        <taxon>Poales</taxon>
        <taxon>Poaceae</taxon>
        <taxon>BOP clade</taxon>
        <taxon>Oryzoideae</taxon>
        <taxon>Oryzeae</taxon>
        <taxon>Oryzinae</taxon>
        <taxon>Oryza</taxon>
        <taxon>Oryza meyeriana</taxon>
    </lineage>
</organism>
<keyword evidence="2" id="KW-1185">Reference proteome</keyword>
<evidence type="ECO:0000313" key="1">
    <source>
        <dbReference type="EMBL" id="KAF0929132.1"/>
    </source>
</evidence>
<proteinExistence type="predicted"/>
<name>A0A6G1EX40_9ORYZ</name>